<keyword evidence="1" id="KW-0812">Transmembrane</keyword>
<dbReference type="RefSeq" id="WP_146435662.1">
    <property type="nucleotide sequence ID" value="NZ_VIGV01000004.1"/>
</dbReference>
<accession>A0A5C5RNN5</accession>
<keyword evidence="1" id="KW-0472">Membrane</keyword>
<protein>
    <submittedName>
        <fullName evidence="3">CPBP family intramembrane metalloprotease</fullName>
    </submittedName>
</protein>
<name>A0A5C5RNN5_9ACTN</name>
<feature type="transmembrane region" description="Helical" evidence="1">
    <location>
        <begin position="39"/>
        <end position="61"/>
    </location>
</feature>
<evidence type="ECO:0000313" key="4">
    <source>
        <dbReference type="Proteomes" id="UP000319792"/>
    </source>
</evidence>
<dbReference type="Proteomes" id="UP000319792">
    <property type="component" value="Unassembled WGS sequence"/>
</dbReference>
<proteinExistence type="predicted"/>
<dbReference type="AlphaFoldDB" id="A0A5C5RNN5"/>
<feature type="domain" description="CAAX prenyl protease 2/Lysostaphin resistance protein A-like" evidence="2">
    <location>
        <begin position="112"/>
        <end position="211"/>
    </location>
</feature>
<dbReference type="EMBL" id="VIGV01000004">
    <property type="protein sequence ID" value="TWS23705.1"/>
    <property type="molecule type" value="Genomic_DNA"/>
</dbReference>
<keyword evidence="4" id="KW-1185">Reference proteome</keyword>
<evidence type="ECO:0000313" key="3">
    <source>
        <dbReference type="EMBL" id="TWS23705.1"/>
    </source>
</evidence>
<organism evidence="3 4">
    <name type="scientific">Tsukamurella sputi</name>
    <dbReference type="NCBI Taxonomy" id="2591848"/>
    <lineage>
        <taxon>Bacteria</taxon>
        <taxon>Bacillati</taxon>
        <taxon>Actinomycetota</taxon>
        <taxon>Actinomycetes</taxon>
        <taxon>Mycobacteriales</taxon>
        <taxon>Tsukamurellaceae</taxon>
        <taxon>Tsukamurella</taxon>
    </lineage>
</organism>
<reference evidence="3 4" key="1">
    <citation type="submission" date="2019-06" db="EMBL/GenBank/DDBJ databases">
        <authorList>
            <person name="Teng J.L.L."/>
            <person name="Lee H.H."/>
            <person name="Lau S.K.P."/>
            <person name="Woo P.C.Y."/>
        </authorList>
    </citation>
    <scope>NUCLEOTIDE SEQUENCE [LARGE SCALE GENOMIC DNA]</scope>
    <source>
        <strain evidence="3 4">HKU70</strain>
    </source>
</reference>
<dbReference type="GO" id="GO:0006508">
    <property type="term" value="P:proteolysis"/>
    <property type="evidence" value="ECO:0007669"/>
    <property type="project" value="UniProtKB-KW"/>
</dbReference>
<dbReference type="GO" id="GO:0004175">
    <property type="term" value="F:endopeptidase activity"/>
    <property type="evidence" value="ECO:0007669"/>
    <property type="project" value="UniProtKB-ARBA"/>
</dbReference>
<sequence length="253" mass="26565">MTRRRAWGCALGLMLLWWCVTYGFGSLHLPWLQPAWFPHLGVVVTDALSLGAVAVLAWRLGLFDGALLSPGALLRPDAVREYVWLVPPLVVACSYALVGRDGVPGISGSAGLLLSSAVGMLAIGLSEEFGARGPALTALLRVDGPVLACAATSVVFGLWHVGNGLFFGQSAAETAWQVVVAGAAGFLWAGTRLVTGSLLPGVLLHAANDFFQLNSPGAAPFWFQCVVVVFHVAWGGVLVRRARAGPSGIRTPR</sequence>
<dbReference type="InterPro" id="IPR003675">
    <property type="entry name" value="Rce1/LyrA-like_dom"/>
</dbReference>
<dbReference type="GO" id="GO:0008237">
    <property type="term" value="F:metallopeptidase activity"/>
    <property type="evidence" value="ECO:0007669"/>
    <property type="project" value="UniProtKB-KW"/>
</dbReference>
<keyword evidence="3" id="KW-0378">Hydrolase</keyword>
<evidence type="ECO:0000259" key="2">
    <source>
        <dbReference type="Pfam" id="PF02517"/>
    </source>
</evidence>
<feature type="transmembrane region" description="Helical" evidence="1">
    <location>
        <begin position="138"/>
        <end position="159"/>
    </location>
</feature>
<keyword evidence="3" id="KW-0645">Protease</keyword>
<reference evidence="3 4" key="2">
    <citation type="submission" date="2019-08" db="EMBL/GenBank/DDBJ databases">
        <title>Tsukamurella conjunctivitidis sp. nov., Tsukamurella assacharolytica sp. nov. and Tsukamurella sputae sp. nov. isolated from patients with conjunctivitis, bacteraemia (lymphoma) and respiratory infection (sputum) in Hong Kong.</title>
        <authorList>
            <person name="Fok K.M.N."/>
            <person name="Fong J.Y.H."/>
        </authorList>
    </citation>
    <scope>NUCLEOTIDE SEQUENCE [LARGE SCALE GENOMIC DNA]</scope>
    <source>
        <strain evidence="3 4">HKU70</strain>
    </source>
</reference>
<dbReference type="Pfam" id="PF02517">
    <property type="entry name" value="Rce1-like"/>
    <property type="match status" value="1"/>
</dbReference>
<dbReference type="OrthoDB" id="3693644at2"/>
<keyword evidence="3" id="KW-0482">Metalloprotease</keyword>
<gene>
    <name evidence="3" type="ORF">FK268_15715</name>
</gene>
<evidence type="ECO:0000256" key="1">
    <source>
        <dbReference type="SAM" id="Phobius"/>
    </source>
</evidence>
<keyword evidence="1" id="KW-1133">Transmembrane helix</keyword>
<feature type="transmembrane region" description="Helical" evidence="1">
    <location>
        <begin position="105"/>
        <end position="126"/>
    </location>
</feature>
<dbReference type="GO" id="GO:0080120">
    <property type="term" value="P:CAAX-box protein maturation"/>
    <property type="evidence" value="ECO:0007669"/>
    <property type="project" value="UniProtKB-ARBA"/>
</dbReference>
<comment type="caution">
    <text evidence="3">The sequence shown here is derived from an EMBL/GenBank/DDBJ whole genome shotgun (WGS) entry which is preliminary data.</text>
</comment>
<feature type="transmembrane region" description="Helical" evidence="1">
    <location>
        <begin position="221"/>
        <end position="239"/>
    </location>
</feature>